<dbReference type="InterPro" id="IPR029001">
    <property type="entry name" value="ITPase-like_fam"/>
</dbReference>
<dbReference type="InterPro" id="IPR027502">
    <property type="entry name" value="ITPase"/>
</dbReference>
<proteinExistence type="inferred from homology"/>
<reference evidence="13" key="1">
    <citation type="submission" date="2020-05" db="EMBL/GenBank/DDBJ databases">
        <title>Phylogenomic resolution of chytrid fungi.</title>
        <authorList>
            <person name="Stajich J.E."/>
            <person name="Amses K."/>
            <person name="Simmons R."/>
            <person name="Seto K."/>
            <person name="Myers J."/>
            <person name="Bonds A."/>
            <person name="Quandt C.A."/>
            <person name="Barry K."/>
            <person name="Liu P."/>
            <person name="Grigoriev I."/>
            <person name="Longcore J.E."/>
            <person name="James T.Y."/>
        </authorList>
    </citation>
    <scope>NUCLEOTIDE SEQUENCE</scope>
    <source>
        <strain evidence="13">JEL0476</strain>
    </source>
</reference>
<name>A0AAD5UC33_9FUNG</name>
<dbReference type="FunFam" id="3.90.950.10:FF:000003">
    <property type="entry name" value="Inosine triphosphate pyrophosphatase"/>
    <property type="match status" value="1"/>
</dbReference>
<comment type="cofactor">
    <cofactor evidence="12">
        <name>Mg(2+)</name>
        <dbReference type="ChEBI" id="CHEBI:18420"/>
    </cofactor>
    <cofactor evidence="12">
        <name>Mn(2+)</name>
        <dbReference type="ChEBI" id="CHEBI:29035"/>
    </cofactor>
    <text evidence="12">Binds 1 divalent metal cation per subunit; can use either Mg(2+) or Mn(2+).</text>
</comment>
<feature type="binding site" evidence="12">
    <location>
        <position position="40"/>
    </location>
    <ligand>
        <name>Mg(2+)</name>
        <dbReference type="ChEBI" id="CHEBI:18420"/>
    </ligand>
</feature>
<dbReference type="InterPro" id="IPR002637">
    <property type="entry name" value="RdgB/HAM1"/>
</dbReference>
<dbReference type="Proteomes" id="UP001211065">
    <property type="component" value="Unassembled WGS sequence"/>
</dbReference>
<feature type="binding site" evidence="12">
    <location>
        <position position="68"/>
    </location>
    <ligand>
        <name>Mg(2+)</name>
        <dbReference type="ChEBI" id="CHEBI:18420"/>
    </ligand>
</feature>
<dbReference type="PANTHER" id="PTHR11067:SF9">
    <property type="entry name" value="INOSINE TRIPHOSPHATE PYROPHOSPHATASE"/>
    <property type="match status" value="1"/>
</dbReference>
<dbReference type="GO" id="GO:0046872">
    <property type="term" value="F:metal ion binding"/>
    <property type="evidence" value="ECO:0007669"/>
    <property type="project" value="UniProtKB-KW"/>
</dbReference>
<dbReference type="GO" id="GO:0009204">
    <property type="term" value="P:deoxyribonucleoside triphosphate catabolic process"/>
    <property type="evidence" value="ECO:0007669"/>
    <property type="project" value="UniProtKB-UniRule"/>
</dbReference>
<keyword evidence="2 12" id="KW-0963">Cytoplasm</keyword>
<evidence type="ECO:0000256" key="6">
    <source>
        <dbReference type="ARBA" id="ARBA00022842"/>
    </source>
</evidence>
<dbReference type="GO" id="GO:0005634">
    <property type="term" value="C:nucleus"/>
    <property type="evidence" value="ECO:0007669"/>
    <property type="project" value="UniProtKB-SubCell"/>
</dbReference>
<evidence type="ECO:0000256" key="2">
    <source>
        <dbReference type="ARBA" id="ARBA00022490"/>
    </source>
</evidence>
<comment type="caution">
    <text evidence="13">The sequence shown here is derived from an EMBL/GenBank/DDBJ whole genome shotgun (WGS) entry which is preliminary data.</text>
</comment>
<evidence type="ECO:0000256" key="9">
    <source>
        <dbReference type="ARBA" id="ARBA00093218"/>
    </source>
</evidence>
<gene>
    <name evidence="13" type="ORF">HK099_006051</name>
</gene>
<keyword evidence="14" id="KW-1185">Reference proteome</keyword>
<dbReference type="Gene3D" id="1.25.40.10">
    <property type="entry name" value="Tetratricopeptide repeat domain"/>
    <property type="match status" value="1"/>
</dbReference>
<dbReference type="GO" id="GO:0000166">
    <property type="term" value="F:nucleotide binding"/>
    <property type="evidence" value="ECO:0007669"/>
    <property type="project" value="UniProtKB-KW"/>
</dbReference>
<dbReference type="Pfam" id="PF01725">
    <property type="entry name" value="Ham1p_like"/>
    <property type="match status" value="1"/>
</dbReference>
<evidence type="ECO:0000256" key="3">
    <source>
        <dbReference type="ARBA" id="ARBA00022723"/>
    </source>
</evidence>
<dbReference type="HAMAP" id="MF_03148">
    <property type="entry name" value="HAM1_NTPase"/>
    <property type="match status" value="1"/>
</dbReference>
<organism evidence="13 14">
    <name type="scientific">Clydaea vesicula</name>
    <dbReference type="NCBI Taxonomy" id="447962"/>
    <lineage>
        <taxon>Eukaryota</taxon>
        <taxon>Fungi</taxon>
        <taxon>Fungi incertae sedis</taxon>
        <taxon>Chytridiomycota</taxon>
        <taxon>Chytridiomycota incertae sedis</taxon>
        <taxon>Chytridiomycetes</taxon>
        <taxon>Lobulomycetales</taxon>
        <taxon>Lobulomycetaceae</taxon>
        <taxon>Clydaea</taxon>
    </lineage>
</organism>
<evidence type="ECO:0000256" key="11">
    <source>
        <dbReference type="ARBA" id="ARBA00093271"/>
    </source>
</evidence>
<comment type="catalytic activity">
    <reaction evidence="10">
        <text>dITP + H2O = dIMP + diphosphate + H(+)</text>
        <dbReference type="Rhea" id="RHEA:28342"/>
        <dbReference type="ChEBI" id="CHEBI:15377"/>
        <dbReference type="ChEBI" id="CHEBI:15378"/>
        <dbReference type="ChEBI" id="CHEBI:33019"/>
        <dbReference type="ChEBI" id="CHEBI:61194"/>
        <dbReference type="ChEBI" id="CHEBI:61382"/>
        <dbReference type="EC" id="3.6.1.66"/>
    </reaction>
    <physiologicalReaction direction="left-to-right" evidence="10">
        <dbReference type="Rhea" id="RHEA:28343"/>
    </physiologicalReaction>
</comment>
<comment type="caution">
    <text evidence="12">Lacks conserved residue(s) required for the propagation of feature annotation.</text>
</comment>
<feature type="binding site" evidence="12">
    <location>
        <begin position="68"/>
        <end position="69"/>
    </location>
    <ligand>
        <name>ITP</name>
        <dbReference type="ChEBI" id="CHEBI:61402"/>
    </ligand>
</feature>
<evidence type="ECO:0000313" key="13">
    <source>
        <dbReference type="EMBL" id="KAJ3228171.1"/>
    </source>
</evidence>
<evidence type="ECO:0000313" key="14">
    <source>
        <dbReference type="Proteomes" id="UP001211065"/>
    </source>
</evidence>
<keyword evidence="12" id="KW-0464">Manganese</keyword>
<dbReference type="CDD" id="cd00515">
    <property type="entry name" value="HAM1"/>
    <property type="match status" value="1"/>
</dbReference>
<evidence type="ECO:0000256" key="7">
    <source>
        <dbReference type="ARBA" id="ARBA00023080"/>
    </source>
</evidence>
<comment type="similarity">
    <text evidence="1 12">Belongs to the HAM1 NTPase family.</text>
</comment>
<comment type="catalytic activity">
    <reaction evidence="12">
        <text>XTP + H2O = XMP + diphosphate + H(+)</text>
        <dbReference type="Rhea" id="RHEA:28610"/>
        <dbReference type="ChEBI" id="CHEBI:15377"/>
        <dbReference type="ChEBI" id="CHEBI:15378"/>
        <dbReference type="ChEBI" id="CHEBI:33019"/>
        <dbReference type="ChEBI" id="CHEBI:57464"/>
        <dbReference type="ChEBI" id="CHEBI:61314"/>
        <dbReference type="EC" id="3.6.1.66"/>
    </reaction>
</comment>
<keyword evidence="7 12" id="KW-0546">Nucleotide metabolism</keyword>
<evidence type="ECO:0000256" key="5">
    <source>
        <dbReference type="ARBA" id="ARBA00022801"/>
    </source>
</evidence>
<comment type="catalytic activity">
    <reaction evidence="9">
        <text>ITP + H2O = IMP + diphosphate + H(+)</text>
        <dbReference type="Rhea" id="RHEA:29399"/>
        <dbReference type="ChEBI" id="CHEBI:15377"/>
        <dbReference type="ChEBI" id="CHEBI:15378"/>
        <dbReference type="ChEBI" id="CHEBI:33019"/>
        <dbReference type="ChEBI" id="CHEBI:58053"/>
        <dbReference type="ChEBI" id="CHEBI:61402"/>
        <dbReference type="EC" id="3.6.1.66"/>
    </reaction>
    <physiologicalReaction direction="left-to-right" evidence="9">
        <dbReference type="Rhea" id="RHEA:29400"/>
    </physiologicalReaction>
</comment>
<dbReference type="AlphaFoldDB" id="A0AAD5UC33"/>
<comment type="catalytic activity">
    <reaction evidence="11">
        <text>N(6)-hydroxy-dATP + H2O = N(6)-hydroxy-dAMP + diphosphate + H(+)</text>
        <dbReference type="Rhea" id="RHEA:83971"/>
        <dbReference type="ChEBI" id="CHEBI:15377"/>
        <dbReference type="ChEBI" id="CHEBI:15378"/>
        <dbReference type="ChEBI" id="CHEBI:33019"/>
        <dbReference type="ChEBI" id="CHEBI:233529"/>
        <dbReference type="ChEBI" id="CHEBI:233530"/>
    </reaction>
    <physiologicalReaction direction="left-to-right" evidence="11">
        <dbReference type="Rhea" id="RHEA:83972"/>
    </physiologicalReaction>
</comment>
<dbReference type="GO" id="GO:0036222">
    <property type="term" value="F:XTP diphosphatase activity"/>
    <property type="evidence" value="ECO:0007669"/>
    <property type="project" value="UniProtKB-UniRule"/>
</dbReference>
<keyword evidence="4 12" id="KW-0547">Nucleotide-binding</keyword>
<protein>
    <recommendedName>
        <fullName evidence="12">Inosine triphosphate pyrophosphatase</fullName>
        <shortName evidence="12">ITPase</shortName>
        <shortName evidence="12">Inosine triphosphatase</shortName>
        <ecNumber evidence="12">3.6.1.66</ecNumber>
    </recommendedName>
    <alternativeName>
        <fullName evidence="12">Non-canonical purine NTP pyrophosphatase</fullName>
    </alternativeName>
    <alternativeName>
        <fullName evidence="12">Non-standard purine NTP pyrophosphatase</fullName>
    </alternativeName>
    <alternativeName>
        <fullName evidence="12">Nucleoside-triphosphate diphosphatase</fullName>
    </alternativeName>
    <alternativeName>
        <fullName evidence="12">Nucleoside-triphosphate pyrophosphatase</fullName>
        <shortName evidence="12">NTPase</shortName>
    </alternativeName>
    <alternativeName>
        <fullName evidence="12">XTP/dITP diphosphatase</fullName>
    </alternativeName>
</protein>
<comment type="function">
    <text evidence="8">Pyrophosphatase that hydrolyzes the non-canonical purine nucleotides inosine triphosphate (ITP), deoxyinosine triphosphate (dITP) as well as 2'-deoxy-N-6-hydroxylaminopurine triphosphate (dHAPTP) and xanthosine 5'-triphosphate (XTP) to their respective monophosphate derivatives. The enzyme does not distinguish between the deoxy- and ribose forms. Probably excludes non-canonical purines from RNA and DNA precursor pools, thus preventing their incorporation into RNA and DNA and avoiding chromosomal lesions.</text>
</comment>
<feature type="binding site" evidence="12">
    <location>
        <begin position="143"/>
        <end position="146"/>
    </location>
    <ligand>
        <name>ITP</name>
        <dbReference type="ChEBI" id="CHEBI:61402"/>
    </ligand>
</feature>
<dbReference type="GO" id="GO:0036220">
    <property type="term" value="F:ITP diphosphatase activity"/>
    <property type="evidence" value="ECO:0007669"/>
    <property type="project" value="UniProtKB-UniRule"/>
</dbReference>
<sequence>MITFVTGNKNKLLEVQHILAKDETNPLSFTLESKKLDLPEYQGTSKFIATEKCKIAATLVNGPVITEDTSLCFNAMNSLPGPYIKWFLDSLGHEGLNKMLMGFEDKSAYALCTFAFCEGVGKEVLLFEGKTDGKIVLPRGSNFGWDPIFEPDEDIVQIDEAMKVVTELKRQPEHYKFATNEEMKLLYKKSKTYKGLQEFDLALKFCSAHAKLAKETKSARDYLMHHLLLGDIYFELAISEVEQNCIFAQRNFKLALDAFEYYISHSEVQNADGEILKTRLNRLTCKQHLKMEHNFSEEFKELNKSAKDDPQWQHQVLLEEAKYYEINLAFKTAKDVLKKDLVLCKTNNINTDDTYWGFYEIHLQLLEFSEAKMCLSKVQFDVPGRNRNTAKLKIEQWERNMKSDLKIINNEKLKVKEYELKRDYNGIFKSLEKVVLVARYGLSKLSKTNIKDNRKIEWHSEVYENLIYMKEIFAKFQFSAKEYFFVYSNLGFALLSNLKAAHYFHRKNYEKSLHYFEKTESYLVHIDDSVEKANILQLFGGCCSANTKREKALRIYKTLHELGKNLNNEDIVLESLQLTKNIYVDWKNYSKVKDTEEQINKILEKRFKNREKDFFPYTEHESLHIDYSERMEKGQKMSSNSNKNIGPTAVEEGAIEELLASSDKSMVYNDRISTYSIYIPSAVKDEVEKKAVVSRKKKRNIITSSQCSESCQIQKNSKSFLDLLHCSDSEDNSENFRKKISNNAIKIQKSSTNKKSTTDFSSEATGEIEFKEKLKEKKRKNLIMISSSEDEIPLKKKLNSEVTDDKNNLVATNNVKCTFSKKFSEIHCNATSYQANISSSECEVESNLNRKRRNQITPIKSPKQLDNPVKAFPYNKVVHRKLSKSSITVHILYPNEKKVSFSFDDSVNTTPKLRNWYIKQTEIEFMKNYHQKPKKITKFINVVDGREVLNKSELGQSQPIKGVEGDSHINRNEHCKIFVLKAVVED</sequence>
<keyword evidence="6 12" id="KW-0460">Magnesium</keyword>
<dbReference type="InterPro" id="IPR011990">
    <property type="entry name" value="TPR-like_helical_dom_sf"/>
</dbReference>
<comment type="subcellular location">
    <subcellularLocation>
        <location evidence="12">Cytoplasm</location>
    </subcellularLocation>
    <subcellularLocation>
        <location evidence="12">Nucleus</location>
    </subcellularLocation>
</comment>
<feature type="binding site" evidence="12">
    <location>
        <begin position="6"/>
        <end position="11"/>
    </location>
    <ligand>
        <name>ITP</name>
        <dbReference type="ChEBI" id="CHEBI:61402"/>
    </ligand>
</feature>
<dbReference type="GO" id="GO:0009117">
    <property type="term" value="P:nucleotide metabolic process"/>
    <property type="evidence" value="ECO:0007669"/>
    <property type="project" value="UniProtKB-KW"/>
</dbReference>
<evidence type="ECO:0000256" key="1">
    <source>
        <dbReference type="ARBA" id="ARBA00008023"/>
    </source>
</evidence>
<evidence type="ECO:0000256" key="8">
    <source>
        <dbReference type="ARBA" id="ARBA00054940"/>
    </source>
</evidence>
<evidence type="ECO:0000256" key="4">
    <source>
        <dbReference type="ARBA" id="ARBA00022741"/>
    </source>
</evidence>
<comment type="function">
    <text evidence="12">Pyrophosphatase that hydrolyzes non-canonical purine nucleotides such as inosine triphosphate (ITP), deoxyinosine triphosphate (dITP) or xanthosine 5'-triphosphate (XTP) to their respective monophosphate derivatives. The enzyme does not distinguish between the deoxy- and ribose forms. Probably excludes non-canonical purines from RNA and DNA precursor pools, thus preventing their incorporation into RNA and DNA and avoiding chromosomal lesions.</text>
</comment>
<dbReference type="Gene3D" id="3.90.950.10">
    <property type="match status" value="1"/>
</dbReference>
<accession>A0AAD5UC33</accession>
<dbReference type="SUPFAM" id="SSF52972">
    <property type="entry name" value="ITPase-like"/>
    <property type="match status" value="1"/>
</dbReference>
<keyword evidence="5 12" id="KW-0378">Hydrolase</keyword>
<evidence type="ECO:0000256" key="10">
    <source>
        <dbReference type="ARBA" id="ARBA00093255"/>
    </source>
</evidence>
<comment type="subunit">
    <text evidence="12">Homodimer.</text>
</comment>
<dbReference type="EMBL" id="JADGJW010000005">
    <property type="protein sequence ID" value="KAJ3228171.1"/>
    <property type="molecule type" value="Genomic_DNA"/>
</dbReference>
<dbReference type="GO" id="GO:0005737">
    <property type="term" value="C:cytoplasm"/>
    <property type="evidence" value="ECO:0007669"/>
    <property type="project" value="UniProtKB-SubCell"/>
</dbReference>
<dbReference type="GO" id="GO:0035870">
    <property type="term" value="F:dITP diphosphatase activity"/>
    <property type="evidence" value="ECO:0007669"/>
    <property type="project" value="UniProtKB-UniRule"/>
</dbReference>
<dbReference type="PANTHER" id="PTHR11067">
    <property type="entry name" value="INOSINE TRIPHOSPHATE PYROPHOSPHATASE/HAM1 PROTEIN"/>
    <property type="match status" value="1"/>
</dbReference>
<feature type="binding site" evidence="12">
    <location>
        <position position="52"/>
    </location>
    <ligand>
        <name>ITP</name>
        <dbReference type="ChEBI" id="CHEBI:61402"/>
    </ligand>
</feature>
<keyword evidence="3 12" id="KW-0479">Metal-binding</keyword>
<keyword evidence="12" id="KW-0539">Nucleus</keyword>
<evidence type="ECO:0000256" key="12">
    <source>
        <dbReference type="HAMAP-Rule" id="MF_03148"/>
    </source>
</evidence>
<dbReference type="EC" id="3.6.1.66" evidence="12"/>